<accession>A0A5C7Y706</accession>
<dbReference type="AlphaFoldDB" id="A0A5C7Y706"/>
<sequence length="165" mass="18294">MTASLPGPPDRTATGRAGEMLVASRFALYGYQVYLPFADNHGVDLTVSAGEAQHLAVQVKAISYPKTTYAFVYESSFPLVPWMALAVVVFSDPLDTAPPIYLFSAPEWSNPTKLLRHNTADTKPYFHVRLGKDWADELEPWLMTPQHVATVVSQVRSQLKRDPAC</sequence>
<dbReference type="InterPro" id="IPR011856">
    <property type="entry name" value="tRNA_endonuc-like_dom_sf"/>
</dbReference>
<evidence type="ECO:0000313" key="1">
    <source>
        <dbReference type="EMBL" id="TXI57620.1"/>
    </source>
</evidence>
<proteinExistence type="predicted"/>
<reference evidence="1 2" key="1">
    <citation type="submission" date="2018-09" db="EMBL/GenBank/DDBJ databases">
        <title>Metagenome Assembled Genomes from an Advanced Water Purification Facility.</title>
        <authorList>
            <person name="Stamps B.W."/>
            <person name="Spear J.R."/>
        </authorList>
    </citation>
    <scope>NUCLEOTIDE SEQUENCE [LARGE SCALE GENOMIC DNA]</scope>
    <source>
        <strain evidence="1">Bin_29_2</strain>
    </source>
</reference>
<dbReference type="Gene3D" id="3.40.1350.10">
    <property type="match status" value="1"/>
</dbReference>
<dbReference type="Proteomes" id="UP000321797">
    <property type="component" value="Unassembled WGS sequence"/>
</dbReference>
<dbReference type="EMBL" id="SSGD01000035">
    <property type="protein sequence ID" value="TXI57620.1"/>
    <property type="molecule type" value="Genomic_DNA"/>
</dbReference>
<evidence type="ECO:0008006" key="3">
    <source>
        <dbReference type="Google" id="ProtNLM"/>
    </source>
</evidence>
<name>A0A5C7Y706_9MYCO</name>
<gene>
    <name evidence="1" type="ORF">E6Q54_07520</name>
</gene>
<dbReference type="GO" id="GO:0003676">
    <property type="term" value="F:nucleic acid binding"/>
    <property type="evidence" value="ECO:0007669"/>
    <property type="project" value="InterPro"/>
</dbReference>
<protein>
    <recommendedName>
        <fullName evidence="3">DUF4365 domain-containing protein</fullName>
    </recommendedName>
</protein>
<comment type="caution">
    <text evidence="1">The sequence shown here is derived from an EMBL/GenBank/DDBJ whole genome shotgun (WGS) entry which is preliminary data.</text>
</comment>
<evidence type="ECO:0000313" key="2">
    <source>
        <dbReference type="Proteomes" id="UP000321797"/>
    </source>
</evidence>
<organism evidence="1 2">
    <name type="scientific">Mycolicibacter arupensis</name>
    <dbReference type="NCBI Taxonomy" id="342002"/>
    <lineage>
        <taxon>Bacteria</taxon>
        <taxon>Bacillati</taxon>
        <taxon>Actinomycetota</taxon>
        <taxon>Actinomycetes</taxon>
        <taxon>Mycobacteriales</taxon>
        <taxon>Mycobacteriaceae</taxon>
        <taxon>Mycolicibacter</taxon>
    </lineage>
</organism>